<feature type="compositionally biased region" description="Polar residues" evidence="1">
    <location>
        <begin position="1411"/>
        <end position="1422"/>
    </location>
</feature>
<gene>
    <name evidence="4" type="primary">LOC107655889</name>
</gene>
<feature type="compositionally biased region" description="Polar residues" evidence="1">
    <location>
        <begin position="1753"/>
        <end position="1777"/>
    </location>
</feature>
<name>A0A671LE38_9TELE</name>
<feature type="compositionally biased region" description="Basic and acidic residues" evidence="1">
    <location>
        <begin position="585"/>
        <end position="708"/>
    </location>
</feature>
<feature type="compositionally biased region" description="Polar residues" evidence="1">
    <location>
        <begin position="1172"/>
        <end position="1182"/>
    </location>
</feature>
<feature type="domain" description="Microtubule-associated protein 1A/B/S-like MBL-like" evidence="3">
    <location>
        <begin position="241"/>
        <end position="523"/>
    </location>
</feature>
<dbReference type="InterPro" id="IPR057480">
    <property type="entry name" value="MAP1A/B/S-like_MBL"/>
</dbReference>
<keyword evidence="5" id="KW-1185">Reference proteome</keyword>
<dbReference type="GO" id="GO:0003779">
    <property type="term" value="F:actin binding"/>
    <property type="evidence" value="ECO:0007669"/>
    <property type="project" value="TreeGrafter"/>
</dbReference>
<dbReference type="GO" id="GO:0005829">
    <property type="term" value="C:cytosol"/>
    <property type="evidence" value="ECO:0007669"/>
    <property type="project" value="TreeGrafter"/>
</dbReference>
<dbReference type="Pfam" id="PF25281">
    <property type="entry name" value="MBL_MAP1B"/>
    <property type="match status" value="1"/>
</dbReference>
<feature type="compositionally biased region" description="Polar residues" evidence="1">
    <location>
        <begin position="1302"/>
        <end position="1312"/>
    </location>
</feature>
<feature type="region of interest" description="Disordered" evidence="1">
    <location>
        <begin position="1711"/>
        <end position="1915"/>
    </location>
</feature>
<feature type="compositionally biased region" description="Polar residues" evidence="1">
    <location>
        <begin position="816"/>
        <end position="826"/>
    </location>
</feature>
<feature type="region of interest" description="Disordered" evidence="1">
    <location>
        <begin position="523"/>
        <end position="1041"/>
    </location>
</feature>
<dbReference type="GO" id="GO:0005874">
    <property type="term" value="C:microtubule"/>
    <property type="evidence" value="ECO:0007669"/>
    <property type="project" value="InterPro"/>
</dbReference>
<dbReference type="GO" id="GO:0045202">
    <property type="term" value="C:synapse"/>
    <property type="evidence" value="ECO:0007669"/>
    <property type="project" value="TreeGrafter"/>
</dbReference>
<organism evidence="4 5">
    <name type="scientific">Sinocyclocheilus anshuiensis</name>
    <dbReference type="NCBI Taxonomy" id="1608454"/>
    <lineage>
        <taxon>Eukaryota</taxon>
        <taxon>Metazoa</taxon>
        <taxon>Chordata</taxon>
        <taxon>Craniata</taxon>
        <taxon>Vertebrata</taxon>
        <taxon>Euteleostomi</taxon>
        <taxon>Actinopterygii</taxon>
        <taxon>Neopterygii</taxon>
        <taxon>Teleostei</taxon>
        <taxon>Ostariophysi</taxon>
        <taxon>Cypriniformes</taxon>
        <taxon>Cyprinidae</taxon>
        <taxon>Cyprininae</taxon>
        <taxon>Sinocyclocheilus</taxon>
    </lineage>
</organism>
<feature type="domain" description="Microtubule-associated protein 1B/S N-terminal" evidence="2">
    <location>
        <begin position="40"/>
        <end position="236"/>
    </location>
</feature>
<dbReference type="InterPro" id="IPR026074">
    <property type="entry name" value="MAP1"/>
</dbReference>
<feature type="compositionally biased region" description="Low complexity" evidence="1">
    <location>
        <begin position="1268"/>
        <end position="1282"/>
    </location>
</feature>
<feature type="compositionally biased region" description="Basic and acidic residues" evidence="1">
    <location>
        <begin position="1877"/>
        <end position="1897"/>
    </location>
</feature>
<dbReference type="PANTHER" id="PTHR13843:SF5">
    <property type="entry name" value="MICROTUBULE-ASSOCIATED PROTEIN 1B"/>
    <property type="match status" value="1"/>
</dbReference>
<feature type="compositionally biased region" description="Basic and acidic residues" evidence="1">
    <location>
        <begin position="938"/>
        <end position="947"/>
    </location>
</feature>
<feature type="compositionally biased region" description="Basic and acidic residues" evidence="1">
    <location>
        <begin position="743"/>
        <end position="759"/>
    </location>
</feature>
<feature type="compositionally biased region" description="Basic and acidic residues" evidence="1">
    <location>
        <begin position="1063"/>
        <end position="1078"/>
    </location>
</feature>
<feature type="compositionally biased region" description="Polar residues" evidence="1">
    <location>
        <begin position="1233"/>
        <end position="1248"/>
    </location>
</feature>
<feature type="compositionally biased region" description="Low complexity" evidence="1">
    <location>
        <begin position="1657"/>
        <end position="1666"/>
    </location>
</feature>
<feature type="compositionally biased region" description="Low complexity" evidence="1">
    <location>
        <begin position="1861"/>
        <end position="1876"/>
    </location>
</feature>
<feature type="compositionally biased region" description="Basic and acidic residues" evidence="1">
    <location>
        <begin position="1729"/>
        <end position="1740"/>
    </location>
</feature>
<dbReference type="GO" id="GO:0008017">
    <property type="term" value="F:microtubule binding"/>
    <property type="evidence" value="ECO:0007669"/>
    <property type="project" value="InterPro"/>
</dbReference>
<feature type="compositionally biased region" description="Polar residues" evidence="1">
    <location>
        <begin position="1367"/>
        <end position="1379"/>
    </location>
</feature>
<feature type="compositionally biased region" description="Acidic residues" evidence="1">
    <location>
        <begin position="982"/>
        <end position="994"/>
    </location>
</feature>
<dbReference type="Proteomes" id="UP000472260">
    <property type="component" value="Unassembled WGS sequence"/>
</dbReference>
<feature type="compositionally biased region" description="Basic and acidic residues" evidence="1">
    <location>
        <begin position="828"/>
        <end position="842"/>
    </location>
</feature>
<feature type="region of interest" description="Disordered" evidence="1">
    <location>
        <begin position="1053"/>
        <end position="1096"/>
    </location>
</feature>
<dbReference type="GO" id="GO:0016358">
    <property type="term" value="P:dendrite development"/>
    <property type="evidence" value="ECO:0007669"/>
    <property type="project" value="TreeGrafter"/>
</dbReference>
<accession>A0A671LE38</accession>
<feature type="compositionally biased region" description="Acidic residues" evidence="1">
    <location>
        <begin position="881"/>
        <end position="908"/>
    </location>
</feature>
<evidence type="ECO:0000259" key="2">
    <source>
        <dbReference type="Pfam" id="PF23415"/>
    </source>
</evidence>
<dbReference type="PANTHER" id="PTHR13843">
    <property type="entry name" value="MICROTUBULE-ASSOCIATED PROTEIN"/>
    <property type="match status" value="1"/>
</dbReference>
<dbReference type="GO" id="GO:0030425">
    <property type="term" value="C:dendrite"/>
    <property type="evidence" value="ECO:0007669"/>
    <property type="project" value="TreeGrafter"/>
</dbReference>
<evidence type="ECO:0000313" key="4">
    <source>
        <dbReference type="Ensembl" id="ENSSANP00000018559.1"/>
    </source>
</evidence>
<feature type="compositionally biased region" description="Basic and acidic residues" evidence="1">
    <location>
        <begin position="909"/>
        <end position="931"/>
    </location>
</feature>
<feature type="compositionally biased region" description="Basic and acidic residues" evidence="1">
    <location>
        <begin position="1840"/>
        <end position="1854"/>
    </location>
</feature>
<feature type="region of interest" description="Disordered" evidence="1">
    <location>
        <begin position="1145"/>
        <end position="1314"/>
    </location>
</feature>
<dbReference type="GO" id="GO:0007409">
    <property type="term" value="P:axonogenesis"/>
    <property type="evidence" value="ECO:0007669"/>
    <property type="project" value="TreeGrafter"/>
</dbReference>
<dbReference type="GO" id="GO:0000226">
    <property type="term" value="P:microtubule cytoskeleton organization"/>
    <property type="evidence" value="ECO:0007669"/>
    <property type="project" value="InterPro"/>
</dbReference>
<evidence type="ECO:0000313" key="5">
    <source>
        <dbReference type="Proteomes" id="UP000472260"/>
    </source>
</evidence>
<feature type="compositionally biased region" description="Low complexity" evidence="1">
    <location>
        <begin position="546"/>
        <end position="555"/>
    </location>
</feature>
<feature type="compositionally biased region" description="Pro residues" evidence="1">
    <location>
        <begin position="1817"/>
        <end position="1832"/>
    </location>
</feature>
<feature type="compositionally biased region" description="Low complexity" evidence="1">
    <location>
        <begin position="1629"/>
        <end position="1641"/>
    </location>
</feature>
<feature type="compositionally biased region" description="Low complexity" evidence="1">
    <location>
        <begin position="1330"/>
        <end position="1339"/>
    </location>
</feature>
<feature type="compositionally biased region" description="Basic and acidic residues" evidence="1">
    <location>
        <begin position="796"/>
        <end position="808"/>
    </location>
</feature>
<dbReference type="Pfam" id="PF23415">
    <property type="entry name" value="MAPB1_N"/>
    <property type="match status" value="1"/>
</dbReference>
<dbReference type="Ensembl" id="ENSSANT00000019812.1">
    <property type="protein sequence ID" value="ENSSANP00000018559.1"/>
    <property type="gene ID" value="ENSSANG00000009747.1"/>
</dbReference>
<feature type="compositionally biased region" description="Basic and acidic residues" evidence="1">
    <location>
        <begin position="1476"/>
        <end position="1494"/>
    </location>
</feature>
<evidence type="ECO:0000256" key="1">
    <source>
        <dbReference type="SAM" id="MobiDB-lite"/>
    </source>
</evidence>
<feature type="compositionally biased region" description="Basic and acidic residues" evidence="1">
    <location>
        <begin position="1580"/>
        <end position="1595"/>
    </location>
</feature>
<feature type="compositionally biased region" description="Polar residues" evidence="1">
    <location>
        <begin position="1538"/>
        <end position="1552"/>
    </location>
</feature>
<reference evidence="4" key="1">
    <citation type="submission" date="2025-08" db="UniProtKB">
        <authorList>
            <consortium name="Ensembl"/>
        </authorList>
    </citation>
    <scope>IDENTIFICATION</scope>
</reference>
<dbReference type="InterPro" id="IPR056617">
    <property type="entry name" value="MAP1B/S_N"/>
</dbReference>
<feature type="compositionally biased region" description="Polar residues" evidence="1">
    <location>
        <begin position="1683"/>
        <end position="1692"/>
    </location>
</feature>
<dbReference type="GO" id="GO:0005875">
    <property type="term" value="C:microtubule associated complex"/>
    <property type="evidence" value="ECO:0007669"/>
    <property type="project" value="TreeGrafter"/>
</dbReference>
<feature type="compositionally biased region" description="Basic and acidic residues" evidence="1">
    <location>
        <begin position="557"/>
        <end position="570"/>
    </location>
</feature>
<dbReference type="GO" id="GO:0043025">
    <property type="term" value="C:neuronal cell body"/>
    <property type="evidence" value="ECO:0007669"/>
    <property type="project" value="TreeGrafter"/>
</dbReference>
<feature type="compositionally biased region" description="Polar residues" evidence="1">
    <location>
        <begin position="1495"/>
        <end position="1517"/>
    </location>
</feature>
<evidence type="ECO:0000259" key="3">
    <source>
        <dbReference type="Pfam" id="PF25281"/>
    </source>
</evidence>
<reference evidence="4" key="2">
    <citation type="submission" date="2025-09" db="UniProtKB">
        <authorList>
            <consortium name="Ensembl"/>
        </authorList>
    </citation>
    <scope>IDENTIFICATION</scope>
</reference>
<feature type="compositionally biased region" description="Polar residues" evidence="1">
    <location>
        <begin position="996"/>
        <end position="1012"/>
    </location>
</feature>
<proteinExistence type="predicted"/>
<protein>
    <submittedName>
        <fullName evidence="4">Microtubule-associated protein 1B-like</fullName>
    </submittedName>
</protein>
<feature type="compositionally biased region" description="Polar residues" evidence="1">
    <location>
        <begin position="1899"/>
        <end position="1915"/>
    </location>
</feature>
<sequence length="2005" mass="219938">MATLVGPVDTPAPFGGVSSIKNTASPTALTHHFDEGKYYLLVVIGELVTDEHLKCAIADIEKGIRSWDTNLIDCNLDQELKLFVSRHSARFSADVRGQKILHHKSNVLETVVLINPSDEAVSTEVRLMVSDTAHHKLLLLAGQCFENTGELILQSGSFSLSNFIDIFTDQEIGELLSTIHPANKANLTLFCPEHGDWKNSNLDKHNLQDFIHMKLNSPTILPEMEGLSEFTEYLSESVEIPSPFDMLEPPTSGGFLKLSKPCCYIFPGRRGDSALFAVNGFNMLINGGSDRKSCFWKLVRHLDRVDSVLLTHIGDDNLPGINSMLQRKIAELEEEQSQGSTANSDWTKNMISPDIGVMFVNVPQNLENLEPNYRIRRNAEEASLMLQYLNKLSLKPEPLHRNIGNTVEPIILFQKMGVGKLEMYVLNPAENSKELQYFLREWTGSDKDKAPILLPNGKESELPISYLSSISSLIVWHPANPSEKIIRVLFPGNSTQNNILEGLEKLKHLDFLRHPVITQKELNSNLAPTLKQAKMKHKTDSKESLKSTSKPSPSKNLHKESKEESLEKLKTLSKTDSVGTQEPTQKTEKKEKTLVKKVKTGDKDIKIKTEQTPKIDTPEKKKVDIKPKTMKKETKKSVEKSEANKKAEKPTPKKEEKAIKEEKVKKEEVKKEIKRRDIKKDSLLKESRKDEKKETQKDEKEPKKDLRKASSLKKNAPSTPEVKKPAPKPKVAARGKGPGSPAKSKEKAKPKPTKKDAGKSVEAPSVSSATSEEPAVEASVTDVLEAERSLMSSPEDLTKDFEALKAEEIAEDDEILSQTKIDNSDQGEMIKHEEITPCKESPEAAESLDEGIATTEAEEECGGTPGDLEPNQKSNGTSEKFEDEGTGLEESSEIGDYEEKGDTEEVDEQDRVISKLKDDGDQEEQETKEGSDYGAEEPQYRHGKETELQSFDVTTPPKISAPVSPAVSIHDETLPAGSECEVASDDENRDDPPEEYTTSGHTQSTIEISSVPTPMDEMSTPRDVMSDETINDESDSPSQDFVKYGMTADYERKNLSPLQDLPELDHSKSDATEGHDYHASASTISPPSSLEEDKSAKEFLAKDTLSFDSNRLSASTTTLPLVRSPSGDQNVNVDHVHAGVSSPIELGTTLTGMSKGMESCSPDEQTLEGPLSPQSSGHTPYYQSPVEEKAGTLPSDKTPEPQGPIIVDITSDKEYSPRESSPIDEAVPVSQMGKKQSPSYEAHLSTTFEVDHKTPSQTVNNDKKLATDDSSSVTSATSLPPAKVESLSDTNPFTTFKEDSKMSISEGTTSDTPVDEVVAEDTFSHIASASTASLATNSLPEPTTDDVSPSLHAEVGSPHSTEVDDSFSVSVVQTPTTMQEAEVSPSKEYSPRPMSISPDVSPKIAKLRMPQQETKSPEQSLSVECGQESPEHSFALDFSKQSPDHPFVGGMQRTTIENGPTEVDYSPLDGTNLMGEQRRPGEDGDKAMLFRESDSTQVASVSPSNASQSTPSVTTPCQIGEPREVSSNVGHFSEPVTPKQSPHNHSPLSPDSSLVLGGPSTSHEGTDKDKTSPNSFYKETGMDKIEDRQNLEKTPPKARSPSSPIVSYCFSPKTEELKPGLGTNPFTDSKSPTSPKMSSPTQHSPTSNQTDTQEKFSSSSTSYSYSCQYGESTQICDGGSIGPDTSKTSPPQSRADVALCLVTSCEYRHPKTELSPSFINPSPLEYFMNEEHPLEEEKPLARSGGGPPPPGGKQQSKQCEETPPTSVSESAPSQTDSDVPPGTEECPSITADANIDSEDDSETLPTDRTITYRHADPPPVMPRDPAPAPPHPDACMVDPEVLKAEEASQKDERGKPKKNISSKTKSSATKSLSKTSAIKESKVSSPKKNTEVTDVKNAKNATNTSASRGVKSSTSGNSSFILICTSYYLHLFMLMFLSEQYSRYIYLLYLMLKLFITEKFGHSYEVNHEKRSLKCKTLVDSELCQSSKFCFSLITIVFFSYSKWG</sequence>
<dbReference type="GO" id="GO:0031114">
    <property type="term" value="P:regulation of microtubule depolymerization"/>
    <property type="evidence" value="ECO:0007669"/>
    <property type="project" value="TreeGrafter"/>
</dbReference>
<feature type="region of interest" description="Disordered" evidence="1">
    <location>
        <begin position="1330"/>
        <end position="1694"/>
    </location>
</feature>
<feature type="compositionally biased region" description="Polar residues" evidence="1">
    <location>
        <begin position="1642"/>
        <end position="1651"/>
    </location>
</feature>